<feature type="transmembrane region" description="Helical" evidence="9">
    <location>
        <begin position="820"/>
        <end position="846"/>
    </location>
</feature>
<feature type="chain" id="PRO_5040416445" description="Ig-like domain-containing protein" evidence="10">
    <location>
        <begin position="21"/>
        <end position="865"/>
    </location>
</feature>
<evidence type="ECO:0000313" key="13">
    <source>
        <dbReference type="Proteomes" id="UP001152803"/>
    </source>
</evidence>
<dbReference type="AlphaFoldDB" id="A0A9Q1HR19"/>
<keyword evidence="13" id="KW-1185">Reference proteome</keyword>
<dbReference type="FunFam" id="2.60.40.10:FF:000191">
    <property type="entry name" value="Immunoglobulin superfamily member 3"/>
    <property type="match status" value="1"/>
</dbReference>
<dbReference type="PROSITE" id="PS50835">
    <property type="entry name" value="IG_LIKE"/>
    <property type="match status" value="6"/>
</dbReference>
<feature type="domain" description="Ig-like" evidence="11">
    <location>
        <begin position="34"/>
        <end position="127"/>
    </location>
</feature>
<evidence type="ECO:0000256" key="2">
    <source>
        <dbReference type="ARBA" id="ARBA00022692"/>
    </source>
</evidence>
<keyword evidence="2 9" id="KW-0812">Transmembrane</keyword>
<evidence type="ECO:0000256" key="6">
    <source>
        <dbReference type="ARBA" id="ARBA00023136"/>
    </source>
</evidence>
<feature type="signal peptide" evidence="10">
    <location>
        <begin position="1"/>
        <end position="20"/>
    </location>
</feature>
<evidence type="ECO:0000256" key="3">
    <source>
        <dbReference type="ARBA" id="ARBA00022729"/>
    </source>
</evidence>
<sequence length="865" mass="93839">MENAFFTYFILFLTFEWGQGRVVKVSEGPLVRVEGQEVFIRCTVSSYEGPREQDFDWMVVQGDKKIHLISTFELRYTDPSVQDRVDSGDISMVRQADDTMDLRIRNLKATDSAIYRCSTPSTDAVMQGNYNADVELKVIADTLKVTPVVPPATVHEGGPIDLRCSVTLERVENTYLSVAWSVRNGSSSRDVLTLEPEPGVTVESNYRQRHADGGLRLDLPGGGVYGLRLTEAVPADQGVYECTATQWVREQGQVWTAILQKKVVLGEVRITPISQSLMVTMEGDRTLSLDDVLKLTCTVAADNLDDLGLVVTWSVSGPTDSRILARVNQFGVVADPSDLVGVSRVSTGEFQLLIRGVGQSDAGQHSCSVAAWIQETGGNWYLAAEKTSNSATVLVTVLEPEFEVTLAEVVPPQASGDPTELECRVSAVQRLQDGLLGVAWDYTEASPADQPTISRPIVALDAQGNLQPGSEYRKRAENGFLVLTRAEPDTFRLRLLHTQESDRGLYSCTASAWTQLRNGSWAKGKEVPSSPVSISWIRKVPSLTVKATPLREASSGGSTFEMGCTATPENLQDPGYSVLIRVAETAGGEARKILSLSSDSVVKLEEWDELGRADSVVLEKTGMSEFRFRLYGAQVTDRGFYSCEVTAWTAGVGKPRTEAVSAVSNAVQISFADTGPVFNVSIQPALTSILPGGTAKIECILTAVGVSPKAGDVSYEVRWYWNRVRSAAGPSLLASMDRLGVVRRAGLNGSSDCSVEQTDGQVFALRIHSARDGDGGEYLCVATPWIRSPAGTWTSGQELTSSRVFLSVTFSLSDSLKLPLLYGAGASLAVGLLSILLGFICTKFCCRNAKHTPRSRNGLMDLEMD</sequence>
<dbReference type="InterPro" id="IPR036179">
    <property type="entry name" value="Ig-like_dom_sf"/>
</dbReference>
<dbReference type="InterPro" id="IPR051102">
    <property type="entry name" value="IgSF_V-set/TM_domain"/>
</dbReference>
<dbReference type="SUPFAM" id="SSF48726">
    <property type="entry name" value="Immunoglobulin"/>
    <property type="match status" value="5"/>
</dbReference>
<evidence type="ECO:0000256" key="10">
    <source>
        <dbReference type="SAM" id="SignalP"/>
    </source>
</evidence>
<feature type="domain" description="Ig-like" evidence="11">
    <location>
        <begin position="676"/>
        <end position="800"/>
    </location>
</feature>
<keyword evidence="6 9" id="KW-0472">Membrane</keyword>
<comment type="subcellular location">
    <subcellularLocation>
        <location evidence="1">Membrane</location>
        <topology evidence="1">Single-pass membrane protein</topology>
    </subcellularLocation>
</comment>
<dbReference type="Proteomes" id="UP001152803">
    <property type="component" value="Unassembled WGS sequence"/>
</dbReference>
<protein>
    <recommendedName>
        <fullName evidence="11">Ig-like domain-containing protein</fullName>
    </recommendedName>
</protein>
<dbReference type="PANTHER" id="PTHR12207">
    <property type="entry name" value="V-SET AND TRANSMEMBRANE DOMAIN-CONTAINING PROTEIN"/>
    <property type="match status" value="1"/>
</dbReference>
<feature type="domain" description="Ig-like" evidence="11">
    <location>
        <begin position="147"/>
        <end position="260"/>
    </location>
</feature>
<comment type="caution">
    <text evidence="12">The sequence shown here is derived from an EMBL/GenBank/DDBJ whole genome shotgun (WGS) entry which is preliminary data.</text>
</comment>
<evidence type="ECO:0000256" key="8">
    <source>
        <dbReference type="ARBA" id="ARBA00023319"/>
    </source>
</evidence>
<keyword evidence="5 9" id="KW-1133">Transmembrane helix</keyword>
<keyword evidence="4" id="KW-0677">Repeat</keyword>
<name>A0A9Q1HR19_CONCO</name>
<dbReference type="OrthoDB" id="9873136at2759"/>
<dbReference type="InterPro" id="IPR013783">
    <property type="entry name" value="Ig-like_fold"/>
</dbReference>
<evidence type="ECO:0000256" key="9">
    <source>
        <dbReference type="SAM" id="Phobius"/>
    </source>
</evidence>
<evidence type="ECO:0000256" key="1">
    <source>
        <dbReference type="ARBA" id="ARBA00004167"/>
    </source>
</evidence>
<accession>A0A9Q1HR19</accession>
<keyword evidence="7" id="KW-1015">Disulfide bond</keyword>
<evidence type="ECO:0000313" key="12">
    <source>
        <dbReference type="EMBL" id="KAJ8255800.1"/>
    </source>
</evidence>
<dbReference type="EMBL" id="JAFJMO010000015">
    <property type="protein sequence ID" value="KAJ8255800.1"/>
    <property type="molecule type" value="Genomic_DNA"/>
</dbReference>
<feature type="domain" description="Ig-like" evidence="11">
    <location>
        <begin position="541"/>
        <end position="661"/>
    </location>
</feature>
<dbReference type="InterPro" id="IPR013106">
    <property type="entry name" value="Ig_V-set"/>
</dbReference>
<feature type="domain" description="Ig-like" evidence="11">
    <location>
        <begin position="400"/>
        <end position="535"/>
    </location>
</feature>
<evidence type="ECO:0000256" key="4">
    <source>
        <dbReference type="ARBA" id="ARBA00022737"/>
    </source>
</evidence>
<keyword evidence="8" id="KW-0393">Immunoglobulin domain</keyword>
<evidence type="ECO:0000256" key="5">
    <source>
        <dbReference type="ARBA" id="ARBA00022989"/>
    </source>
</evidence>
<evidence type="ECO:0000256" key="7">
    <source>
        <dbReference type="ARBA" id="ARBA00023157"/>
    </source>
</evidence>
<feature type="domain" description="Ig-like" evidence="11">
    <location>
        <begin position="272"/>
        <end position="369"/>
    </location>
</feature>
<organism evidence="12 13">
    <name type="scientific">Conger conger</name>
    <name type="common">Conger eel</name>
    <name type="synonym">Muraena conger</name>
    <dbReference type="NCBI Taxonomy" id="82655"/>
    <lineage>
        <taxon>Eukaryota</taxon>
        <taxon>Metazoa</taxon>
        <taxon>Chordata</taxon>
        <taxon>Craniata</taxon>
        <taxon>Vertebrata</taxon>
        <taxon>Euteleostomi</taxon>
        <taxon>Actinopterygii</taxon>
        <taxon>Neopterygii</taxon>
        <taxon>Teleostei</taxon>
        <taxon>Anguilliformes</taxon>
        <taxon>Congridae</taxon>
        <taxon>Conger</taxon>
    </lineage>
</organism>
<gene>
    <name evidence="12" type="ORF">COCON_G00196640</name>
</gene>
<evidence type="ECO:0000259" key="11">
    <source>
        <dbReference type="PROSITE" id="PS50835"/>
    </source>
</evidence>
<dbReference type="InterPro" id="IPR007110">
    <property type="entry name" value="Ig-like_dom"/>
</dbReference>
<reference evidence="12" key="1">
    <citation type="journal article" date="2023" name="Science">
        <title>Genome structures resolve the early diversification of teleost fishes.</title>
        <authorList>
            <person name="Parey E."/>
            <person name="Louis A."/>
            <person name="Montfort J."/>
            <person name="Bouchez O."/>
            <person name="Roques C."/>
            <person name="Iampietro C."/>
            <person name="Lluch J."/>
            <person name="Castinel A."/>
            <person name="Donnadieu C."/>
            <person name="Desvignes T."/>
            <person name="Floi Bucao C."/>
            <person name="Jouanno E."/>
            <person name="Wen M."/>
            <person name="Mejri S."/>
            <person name="Dirks R."/>
            <person name="Jansen H."/>
            <person name="Henkel C."/>
            <person name="Chen W.J."/>
            <person name="Zahm M."/>
            <person name="Cabau C."/>
            <person name="Klopp C."/>
            <person name="Thompson A.W."/>
            <person name="Robinson-Rechavi M."/>
            <person name="Braasch I."/>
            <person name="Lecointre G."/>
            <person name="Bobe J."/>
            <person name="Postlethwait J.H."/>
            <person name="Berthelot C."/>
            <person name="Roest Crollius H."/>
            <person name="Guiguen Y."/>
        </authorList>
    </citation>
    <scope>NUCLEOTIDE SEQUENCE</scope>
    <source>
        <strain evidence="12">Concon-B</strain>
    </source>
</reference>
<dbReference type="SMART" id="SM00409">
    <property type="entry name" value="IG"/>
    <property type="match status" value="6"/>
</dbReference>
<proteinExistence type="predicted"/>
<keyword evidence="3 10" id="KW-0732">Signal</keyword>
<dbReference type="InterPro" id="IPR003599">
    <property type="entry name" value="Ig_sub"/>
</dbReference>
<dbReference type="PANTHER" id="PTHR12207:SF3">
    <property type="entry name" value="PROSTAGLANDIN F2 RECEPTOR NEGATIVE REGULATOR"/>
    <property type="match status" value="1"/>
</dbReference>
<dbReference type="Pfam" id="PF07686">
    <property type="entry name" value="V-set"/>
    <property type="match status" value="1"/>
</dbReference>
<dbReference type="GO" id="GO:0016020">
    <property type="term" value="C:membrane"/>
    <property type="evidence" value="ECO:0007669"/>
    <property type="project" value="UniProtKB-SubCell"/>
</dbReference>
<dbReference type="Gene3D" id="2.60.40.10">
    <property type="entry name" value="Immunoglobulins"/>
    <property type="match status" value="4"/>
</dbReference>